<reference evidence="2" key="1">
    <citation type="submission" date="2020-02" db="EMBL/GenBank/DDBJ databases">
        <authorList>
            <person name="Palmer J.M."/>
        </authorList>
    </citation>
    <scope>NUCLEOTIDE SEQUENCE</scope>
    <source>
        <strain evidence="2">EPUS1.4</strain>
        <tissue evidence="2">Thallus</tissue>
    </source>
</reference>
<organism evidence="2 3">
    <name type="scientific">Endocarpon pusillum</name>
    <dbReference type="NCBI Taxonomy" id="364733"/>
    <lineage>
        <taxon>Eukaryota</taxon>
        <taxon>Fungi</taxon>
        <taxon>Dikarya</taxon>
        <taxon>Ascomycota</taxon>
        <taxon>Pezizomycotina</taxon>
        <taxon>Eurotiomycetes</taxon>
        <taxon>Chaetothyriomycetidae</taxon>
        <taxon>Verrucariales</taxon>
        <taxon>Verrucariaceae</taxon>
        <taxon>Endocarpon</taxon>
    </lineage>
</organism>
<dbReference type="AlphaFoldDB" id="A0A8H7A903"/>
<accession>A0A8H7A903</accession>
<gene>
    <name evidence="2" type="ORF">GJ744_005043</name>
</gene>
<keyword evidence="3" id="KW-1185">Reference proteome</keyword>
<sequence>MDILRPIQRSPPILIVLPEFPNSLVQCQRNSPIVGSSGSISKKLGVERLRNLDAHLVTGRPQAPCHMPKPGNSTSTDDVKDSIHQACSSILGSRTGRQVRICAPERWA</sequence>
<proteinExistence type="predicted"/>
<evidence type="ECO:0000313" key="3">
    <source>
        <dbReference type="Proteomes" id="UP000606974"/>
    </source>
</evidence>
<comment type="caution">
    <text evidence="2">The sequence shown here is derived from an EMBL/GenBank/DDBJ whole genome shotgun (WGS) entry which is preliminary data.</text>
</comment>
<dbReference type="EMBL" id="JAACFV010000218">
    <property type="protein sequence ID" value="KAF7502806.1"/>
    <property type="molecule type" value="Genomic_DNA"/>
</dbReference>
<feature type="region of interest" description="Disordered" evidence="1">
    <location>
        <begin position="59"/>
        <end position="80"/>
    </location>
</feature>
<evidence type="ECO:0000256" key="1">
    <source>
        <dbReference type="SAM" id="MobiDB-lite"/>
    </source>
</evidence>
<protein>
    <submittedName>
        <fullName evidence="2">Uncharacterized protein</fullName>
    </submittedName>
</protein>
<name>A0A8H7A903_9EURO</name>
<dbReference type="Proteomes" id="UP000606974">
    <property type="component" value="Unassembled WGS sequence"/>
</dbReference>
<evidence type="ECO:0000313" key="2">
    <source>
        <dbReference type="EMBL" id="KAF7502806.1"/>
    </source>
</evidence>